<dbReference type="Proteomes" id="UP000789366">
    <property type="component" value="Unassembled WGS sequence"/>
</dbReference>
<sequence length="71" mass="8432">DTDLSVIETPFFCLYIFILSYQNFMRDIIITYHHSGNDKPILCELLNPKFKKSDVYFAALIFMFVLYNPDQ</sequence>
<dbReference type="EMBL" id="CAJVPW010046819">
    <property type="protein sequence ID" value="CAG8758288.1"/>
    <property type="molecule type" value="Genomic_DNA"/>
</dbReference>
<proteinExistence type="predicted"/>
<organism evidence="1 2">
    <name type="scientific">Cetraspora pellucida</name>
    <dbReference type="NCBI Taxonomy" id="1433469"/>
    <lineage>
        <taxon>Eukaryota</taxon>
        <taxon>Fungi</taxon>
        <taxon>Fungi incertae sedis</taxon>
        <taxon>Mucoromycota</taxon>
        <taxon>Glomeromycotina</taxon>
        <taxon>Glomeromycetes</taxon>
        <taxon>Diversisporales</taxon>
        <taxon>Gigasporaceae</taxon>
        <taxon>Cetraspora</taxon>
    </lineage>
</organism>
<name>A0ACA9QSF3_9GLOM</name>
<keyword evidence="2" id="KW-1185">Reference proteome</keyword>
<evidence type="ECO:0000313" key="2">
    <source>
        <dbReference type="Proteomes" id="UP000789366"/>
    </source>
</evidence>
<evidence type="ECO:0000313" key="1">
    <source>
        <dbReference type="EMBL" id="CAG8758288.1"/>
    </source>
</evidence>
<gene>
    <name evidence="1" type="ORF">SPELUC_LOCUS14956</name>
</gene>
<protein>
    <submittedName>
        <fullName evidence="1">5425_t:CDS:1</fullName>
    </submittedName>
</protein>
<reference evidence="1" key="1">
    <citation type="submission" date="2021-06" db="EMBL/GenBank/DDBJ databases">
        <authorList>
            <person name="Kallberg Y."/>
            <person name="Tangrot J."/>
            <person name="Rosling A."/>
        </authorList>
    </citation>
    <scope>NUCLEOTIDE SEQUENCE</scope>
    <source>
        <strain evidence="1">28 12/20/2015</strain>
    </source>
</reference>
<feature type="non-terminal residue" evidence="1">
    <location>
        <position position="71"/>
    </location>
</feature>
<accession>A0ACA9QSF3</accession>
<comment type="caution">
    <text evidence="1">The sequence shown here is derived from an EMBL/GenBank/DDBJ whole genome shotgun (WGS) entry which is preliminary data.</text>
</comment>
<feature type="non-terminal residue" evidence="1">
    <location>
        <position position="1"/>
    </location>
</feature>